<dbReference type="Proteomes" id="UP000678237">
    <property type="component" value="Unassembled WGS sequence"/>
</dbReference>
<reference evidence="1" key="1">
    <citation type="submission" date="2021-03" db="EMBL/GenBank/DDBJ databases">
        <authorList>
            <person name="Jaffe A."/>
        </authorList>
    </citation>
    <scope>NUCLEOTIDE SEQUENCE</scope>
    <source>
        <strain evidence="1">RIFCSPLOWO2_01_FULL_58_19</strain>
    </source>
</reference>
<dbReference type="AlphaFoldDB" id="A0A8T4L6I2"/>
<gene>
    <name evidence="1" type="ORF">J4203_03350</name>
</gene>
<accession>A0A8T4L6I2</accession>
<reference evidence="1" key="2">
    <citation type="submission" date="2021-05" db="EMBL/GenBank/DDBJ databases">
        <title>Protein family content uncovers lineage relationships and bacterial pathway maintenance mechanisms in DPANN archaea.</title>
        <authorList>
            <person name="Castelle C.J."/>
            <person name="Meheust R."/>
            <person name="Jaffe A.L."/>
            <person name="Seitz K."/>
            <person name="Gong X."/>
            <person name="Baker B.J."/>
            <person name="Banfield J.F."/>
        </authorList>
    </citation>
    <scope>NUCLEOTIDE SEQUENCE</scope>
    <source>
        <strain evidence="1">RIFCSPLOWO2_01_FULL_58_19</strain>
    </source>
</reference>
<name>A0A8T4L6I2_9ARCH</name>
<evidence type="ECO:0000313" key="2">
    <source>
        <dbReference type="Proteomes" id="UP000678237"/>
    </source>
</evidence>
<sequence length="266" mass="30133">MKTTAYLLGIIFLALFAANAFAQATVQQNPIDYTYYGYPTDYPLNYILKNKFQLSGPAMFDFRFLSRYIPNGKPNILEEGVCVDDACYCKVRYGLHDNTSHVLPRDYQIYITHHNSASDYSAPRGSHKGLYMDCGQSVYPPNPYYPGERKPPYVPQAYTAETLGSKYGTPVSWSVAYDYAKNLLKQQPQSAYTYQQFYGYGNTSNPQFNQYTRQGAYDWGYPINTTYNPYQTGSSYQGPTSIGDPLAGAGGYRTTYRPGYTYPYNG</sequence>
<dbReference type="EMBL" id="JAGVWE010000003">
    <property type="protein sequence ID" value="MBS3062883.1"/>
    <property type="molecule type" value="Genomic_DNA"/>
</dbReference>
<proteinExistence type="predicted"/>
<protein>
    <submittedName>
        <fullName evidence="1">Uncharacterized protein</fullName>
    </submittedName>
</protein>
<evidence type="ECO:0000313" key="1">
    <source>
        <dbReference type="EMBL" id="MBS3062883.1"/>
    </source>
</evidence>
<comment type="caution">
    <text evidence="1">The sequence shown here is derived from an EMBL/GenBank/DDBJ whole genome shotgun (WGS) entry which is preliminary data.</text>
</comment>
<organism evidence="1 2">
    <name type="scientific">Candidatus Iainarchaeum sp</name>
    <dbReference type="NCBI Taxonomy" id="3101447"/>
    <lineage>
        <taxon>Archaea</taxon>
        <taxon>Candidatus Iainarchaeota</taxon>
        <taxon>Candidatus Iainarchaeia</taxon>
        <taxon>Candidatus Iainarchaeales</taxon>
        <taxon>Candidatus Iainarchaeaceae</taxon>
        <taxon>Candidatus Iainarchaeum</taxon>
    </lineage>
</organism>